<name>A0ABD2X0X8_9HYME</name>
<keyword evidence="6 11" id="KW-0999">Mitochondrion inner membrane</keyword>
<comment type="similarity">
    <text evidence="2 11">Belongs to the complex I NDUFC2 subunit family.</text>
</comment>
<dbReference type="PIRSF" id="PIRSF017834">
    <property type="entry name" value="NADH-UbQ_OxRdtase_b14.5b"/>
    <property type="match status" value="1"/>
</dbReference>
<keyword evidence="3 11" id="KW-0813">Transport</keyword>
<comment type="subcellular location">
    <subcellularLocation>
        <location evidence="1">Mitochondrion inner membrane</location>
        <topology evidence="1">Single-pass membrane protein</topology>
        <orientation evidence="1">Matrix side</orientation>
    </subcellularLocation>
</comment>
<keyword evidence="10 11" id="KW-0472">Membrane</keyword>
<evidence type="ECO:0000256" key="12">
    <source>
        <dbReference type="SAM" id="Phobius"/>
    </source>
</evidence>
<evidence type="ECO:0000256" key="4">
    <source>
        <dbReference type="ARBA" id="ARBA00022660"/>
    </source>
</evidence>
<keyword evidence="7 11" id="KW-0249">Electron transport</keyword>
<dbReference type="AlphaFoldDB" id="A0ABD2X0X8"/>
<evidence type="ECO:0000313" key="13">
    <source>
        <dbReference type="EMBL" id="KAL3398518.1"/>
    </source>
</evidence>
<evidence type="ECO:0000256" key="8">
    <source>
        <dbReference type="ARBA" id="ARBA00022989"/>
    </source>
</evidence>
<reference evidence="13 14" key="1">
    <citation type="journal article" date="2024" name="bioRxiv">
        <title>A reference genome for Trichogramma kaykai: A tiny desert-dwelling parasitoid wasp with competing sex-ratio distorters.</title>
        <authorList>
            <person name="Culotta J."/>
            <person name="Lindsey A.R."/>
        </authorList>
    </citation>
    <scope>NUCLEOTIDE SEQUENCE [LARGE SCALE GENOMIC DNA]</scope>
    <source>
        <strain evidence="13 14">KSX58</strain>
    </source>
</reference>
<dbReference type="PANTHER" id="PTHR13099">
    <property type="entry name" value="NADH-UBIQUINONE OXIDOREDUCTASE SUBUNIT B14.5B"/>
    <property type="match status" value="1"/>
</dbReference>
<dbReference type="EMBL" id="JBJJXI010000059">
    <property type="protein sequence ID" value="KAL3398518.1"/>
    <property type="molecule type" value="Genomic_DNA"/>
</dbReference>
<evidence type="ECO:0000256" key="6">
    <source>
        <dbReference type="ARBA" id="ARBA00022792"/>
    </source>
</evidence>
<sequence>MSTSDNPEIQWALDLLSPDPLYQENFISKNYHWITWPIFTVGGTLFLNYIQSRPFYASMPRHGLALGIGLTLAKVFRDAKYHREAERDAVLRHYIKLHPEDFIEPERKTWNDVLEAWYPCR</sequence>
<evidence type="ECO:0000256" key="1">
    <source>
        <dbReference type="ARBA" id="ARBA00004298"/>
    </source>
</evidence>
<evidence type="ECO:0000256" key="9">
    <source>
        <dbReference type="ARBA" id="ARBA00023128"/>
    </source>
</evidence>
<evidence type="ECO:0000256" key="3">
    <source>
        <dbReference type="ARBA" id="ARBA00022448"/>
    </source>
</evidence>
<organism evidence="13 14">
    <name type="scientific">Trichogramma kaykai</name>
    <dbReference type="NCBI Taxonomy" id="54128"/>
    <lineage>
        <taxon>Eukaryota</taxon>
        <taxon>Metazoa</taxon>
        <taxon>Ecdysozoa</taxon>
        <taxon>Arthropoda</taxon>
        <taxon>Hexapoda</taxon>
        <taxon>Insecta</taxon>
        <taxon>Pterygota</taxon>
        <taxon>Neoptera</taxon>
        <taxon>Endopterygota</taxon>
        <taxon>Hymenoptera</taxon>
        <taxon>Apocrita</taxon>
        <taxon>Proctotrupomorpha</taxon>
        <taxon>Chalcidoidea</taxon>
        <taxon>Trichogrammatidae</taxon>
        <taxon>Trichogramma</taxon>
    </lineage>
</organism>
<comment type="function">
    <text evidence="11">Accessory subunit of the mitochondrial membrane respiratory chain NADH dehydrogenase (Complex I), that is believed not to be involved in catalysis. Complex I functions in the transfer of electrons from NADH to the respiratory chain. The immediate electron acceptor for the enzyme is believed to be ubiquinone.</text>
</comment>
<feature type="transmembrane region" description="Helical" evidence="12">
    <location>
        <begin position="31"/>
        <end position="50"/>
    </location>
</feature>
<evidence type="ECO:0000256" key="2">
    <source>
        <dbReference type="ARBA" id="ARBA00008674"/>
    </source>
</evidence>
<dbReference type="Pfam" id="PF06374">
    <property type="entry name" value="NDUF_C2"/>
    <property type="match status" value="1"/>
</dbReference>
<dbReference type="InterPro" id="IPR009423">
    <property type="entry name" value="NDUC2"/>
</dbReference>
<evidence type="ECO:0000313" key="14">
    <source>
        <dbReference type="Proteomes" id="UP001627154"/>
    </source>
</evidence>
<evidence type="ECO:0000256" key="7">
    <source>
        <dbReference type="ARBA" id="ARBA00022982"/>
    </source>
</evidence>
<dbReference type="PANTHER" id="PTHR13099:SF0">
    <property type="entry name" value="NADH DEHYDROGENASE [UBIQUINONE] 1 SUBUNIT C2-RELATED"/>
    <property type="match status" value="1"/>
</dbReference>
<evidence type="ECO:0000256" key="11">
    <source>
        <dbReference type="PIRNR" id="PIRNR017834"/>
    </source>
</evidence>
<dbReference type="Proteomes" id="UP001627154">
    <property type="component" value="Unassembled WGS sequence"/>
</dbReference>
<comment type="caution">
    <text evidence="13">The sequence shown here is derived from an EMBL/GenBank/DDBJ whole genome shotgun (WGS) entry which is preliminary data.</text>
</comment>
<keyword evidence="5 12" id="KW-0812">Transmembrane</keyword>
<evidence type="ECO:0000256" key="10">
    <source>
        <dbReference type="ARBA" id="ARBA00023136"/>
    </source>
</evidence>
<dbReference type="GO" id="GO:0005743">
    <property type="term" value="C:mitochondrial inner membrane"/>
    <property type="evidence" value="ECO:0007669"/>
    <property type="project" value="UniProtKB-SubCell"/>
</dbReference>
<keyword evidence="8 12" id="KW-1133">Transmembrane helix</keyword>
<keyword evidence="14" id="KW-1185">Reference proteome</keyword>
<protein>
    <recommendedName>
        <fullName evidence="11">NADH dehydrogenase [ubiquinone] 1 subunit C2</fullName>
    </recommendedName>
</protein>
<evidence type="ECO:0000256" key="5">
    <source>
        <dbReference type="ARBA" id="ARBA00022692"/>
    </source>
</evidence>
<keyword evidence="9 11" id="KW-0496">Mitochondrion</keyword>
<accession>A0ABD2X0X8</accession>
<gene>
    <name evidence="13" type="ORF">TKK_007671</name>
</gene>
<keyword evidence="4 11" id="KW-0679">Respiratory chain</keyword>
<proteinExistence type="inferred from homology"/>